<evidence type="ECO:0000313" key="5">
    <source>
        <dbReference type="Proteomes" id="UP000028194"/>
    </source>
</evidence>
<feature type="domain" description="CBS" evidence="3">
    <location>
        <begin position="75"/>
        <end position="133"/>
    </location>
</feature>
<evidence type="ECO:0000256" key="1">
    <source>
        <dbReference type="ARBA" id="ARBA00023122"/>
    </source>
</evidence>
<dbReference type="SUPFAM" id="SSF54631">
    <property type="entry name" value="CBS-domain pair"/>
    <property type="match status" value="1"/>
</dbReference>
<gene>
    <name evidence="4" type="ORF">NTE_02514</name>
</gene>
<dbReference type="AlphaFoldDB" id="A0A075MTU3"/>
<dbReference type="InterPro" id="IPR000644">
    <property type="entry name" value="CBS_dom"/>
</dbReference>
<dbReference type="KEGG" id="nev:NTE_02514"/>
<dbReference type="OrthoDB" id="43333at2157"/>
<proteinExistence type="predicted"/>
<feature type="domain" description="CBS" evidence="3">
    <location>
        <begin position="8"/>
        <end position="67"/>
    </location>
</feature>
<dbReference type="SMART" id="SM00116">
    <property type="entry name" value="CBS"/>
    <property type="match status" value="2"/>
</dbReference>
<keyword evidence="1 2" id="KW-0129">CBS domain</keyword>
<dbReference type="PANTHER" id="PTHR43080:SF2">
    <property type="entry name" value="CBS DOMAIN-CONTAINING PROTEIN"/>
    <property type="match status" value="1"/>
</dbReference>
<evidence type="ECO:0000256" key="2">
    <source>
        <dbReference type="PROSITE-ProRule" id="PRU00703"/>
    </source>
</evidence>
<organism evidence="4 5">
    <name type="scientific">Candidatus Nitrososphaera evergladensis SR1</name>
    <dbReference type="NCBI Taxonomy" id="1459636"/>
    <lineage>
        <taxon>Archaea</taxon>
        <taxon>Nitrososphaerota</taxon>
        <taxon>Nitrososphaeria</taxon>
        <taxon>Nitrososphaerales</taxon>
        <taxon>Nitrososphaeraceae</taxon>
        <taxon>Nitrososphaera</taxon>
    </lineage>
</organism>
<keyword evidence="5" id="KW-1185">Reference proteome</keyword>
<name>A0A075MTU3_9ARCH</name>
<accession>A0A075MTU3</accession>
<dbReference type="eggNOG" id="arCOG00606">
    <property type="taxonomic scope" value="Archaea"/>
</dbReference>
<evidence type="ECO:0000313" key="4">
    <source>
        <dbReference type="EMBL" id="AIF84563.1"/>
    </source>
</evidence>
<dbReference type="HOGENOM" id="CLU_040681_12_2_2"/>
<dbReference type="InterPro" id="IPR051257">
    <property type="entry name" value="Diverse_CBS-Domain"/>
</dbReference>
<dbReference type="Proteomes" id="UP000028194">
    <property type="component" value="Chromosome"/>
</dbReference>
<evidence type="ECO:0000259" key="3">
    <source>
        <dbReference type="PROSITE" id="PS51371"/>
    </source>
</evidence>
<dbReference type="Gene3D" id="3.10.580.10">
    <property type="entry name" value="CBS-domain"/>
    <property type="match status" value="1"/>
</dbReference>
<dbReference type="RefSeq" id="WP_148701116.1">
    <property type="nucleotide sequence ID" value="NZ_CP007174.1"/>
</dbReference>
<dbReference type="Pfam" id="PF00571">
    <property type="entry name" value="CBS"/>
    <property type="match status" value="2"/>
</dbReference>
<dbReference type="InterPro" id="IPR046342">
    <property type="entry name" value="CBS_dom_sf"/>
</dbReference>
<dbReference type="STRING" id="1459636.NTE_02514"/>
<dbReference type="GeneID" id="41598218"/>
<dbReference type="PROSITE" id="PS51371">
    <property type="entry name" value="CBS"/>
    <property type="match status" value="2"/>
</dbReference>
<dbReference type="EMBL" id="CP007174">
    <property type="protein sequence ID" value="AIF84563.1"/>
    <property type="molecule type" value="Genomic_DNA"/>
</dbReference>
<reference evidence="4 5" key="1">
    <citation type="journal article" date="2014" name="PLoS ONE">
        <title>Genome Sequence of Candidatus Nitrososphaera evergladensis from Group I.1b Enriched from Everglades Soil Reveals Novel Genomic Features of the Ammonia-Oxidizing Archaea.</title>
        <authorList>
            <person name="Zhalnina K.V."/>
            <person name="Dias R."/>
            <person name="Leonard M.T."/>
            <person name="Dorr de Quadros P."/>
            <person name="Camargo F.A."/>
            <person name="Drew J.C."/>
            <person name="Farmerie W.G."/>
            <person name="Daroub S.H."/>
            <person name="Triplett E.W."/>
        </authorList>
    </citation>
    <scope>NUCLEOTIDE SEQUENCE [LARGE SCALE GENOMIC DNA]</scope>
    <source>
        <strain evidence="4 5">SR1</strain>
    </source>
</reference>
<sequence>MSAVSEIMSKGVVAIDLGAGTSALDIASAMVKGKTGAVIVLRDGRPAGIITERDLLKKVVAKNVKPNQARAEDIMSSPLVTVKAYDSVDTAAGLMTKNRIKRLPVLEDDGSLAGMLSATDIAKRLAKILADDQSRYRSLNAAAEL</sequence>
<protein>
    <submittedName>
        <fullName evidence="4">Putative signal-transduction protein containing cAMP-binding and CBS domains</fullName>
    </submittedName>
</protein>
<dbReference type="PANTHER" id="PTHR43080">
    <property type="entry name" value="CBS DOMAIN-CONTAINING PROTEIN CBSX3, MITOCHONDRIAL"/>
    <property type="match status" value="1"/>
</dbReference>